<keyword evidence="2" id="KW-1185">Reference proteome</keyword>
<dbReference type="EMBL" id="VRLW01000001">
    <property type="protein sequence ID" value="KAA1259428.1"/>
    <property type="molecule type" value="Genomic_DNA"/>
</dbReference>
<name>A0A5B1CE52_9BACT</name>
<protein>
    <submittedName>
        <fullName evidence="1">Uncharacterized protein</fullName>
    </submittedName>
</protein>
<dbReference type="Proteomes" id="UP000322699">
    <property type="component" value="Unassembled WGS sequence"/>
</dbReference>
<gene>
    <name evidence="1" type="ORF">LF1_19600</name>
</gene>
<reference evidence="1 2" key="1">
    <citation type="submission" date="2019-08" db="EMBL/GenBank/DDBJ databases">
        <title>Deep-cultivation of Planctomycetes and their phenomic and genomic characterization uncovers novel biology.</title>
        <authorList>
            <person name="Wiegand S."/>
            <person name="Jogler M."/>
            <person name="Boedeker C."/>
            <person name="Pinto D."/>
            <person name="Vollmers J."/>
            <person name="Rivas-Marin E."/>
            <person name="Kohn T."/>
            <person name="Peeters S.H."/>
            <person name="Heuer A."/>
            <person name="Rast P."/>
            <person name="Oberbeckmann S."/>
            <person name="Bunk B."/>
            <person name="Jeske O."/>
            <person name="Meyerdierks A."/>
            <person name="Storesund J.E."/>
            <person name="Kallscheuer N."/>
            <person name="Luecker S."/>
            <person name="Lage O.M."/>
            <person name="Pohl T."/>
            <person name="Merkel B.J."/>
            <person name="Hornburger P."/>
            <person name="Mueller R.-W."/>
            <person name="Bruemmer F."/>
            <person name="Labrenz M."/>
            <person name="Spormann A.M."/>
            <person name="Op Den Camp H."/>
            <person name="Overmann J."/>
            <person name="Amann R."/>
            <person name="Jetten M.S.M."/>
            <person name="Mascher T."/>
            <person name="Medema M.H."/>
            <person name="Devos D.P."/>
            <person name="Kaster A.-K."/>
            <person name="Ovreas L."/>
            <person name="Rohde M."/>
            <person name="Galperin M.Y."/>
            <person name="Jogler C."/>
        </authorList>
    </citation>
    <scope>NUCLEOTIDE SEQUENCE [LARGE SCALE GENOMIC DNA]</scope>
    <source>
        <strain evidence="1 2">LF1</strain>
    </source>
</reference>
<accession>A0A5B1CE52</accession>
<dbReference type="AlphaFoldDB" id="A0A5B1CE52"/>
<sequence>MTIANCKMNIASRKFSIVGCVNQFSTCNVHVAICNLPSLFRPTKRYKTRGLSHVGEGFVIAASNAASVLSSVDSNVVALDRVVGLRCQIR</sequence>
<evidence type="ECO:0000313" key="1">
    <source>
        <dbReference type="EMBL" id="KAA1259428.1"/>
    </source>
</evidence>
<evidence type="ECO:0000313" key="2">
    <source>
        <dbReference type="Proteomes" id="UP000322699"/>
    </source>
</evidence>
<organism evidence="1 2">
    <name type="scientific">Rubripirellula obstinata</name>
    <dbReference type="NCBI Taxonomy" id="406547"/>
    <lineage>
        <taxon>Bacteria</taxon>
        <taxon>Pseudomonadati</taxon>
        <taxon>Planctomycetota</taxon>
        <taxon>Planctomycetia</taxon>
        <taxon>Pirellulales</taxon>
        <taxon>Pirellulaceae</taxon>
        <taxon>Rubripirellula</taxon>
    </lineage>
</organism>
<comment type="caution">
    <text evidence="1">The sequence shown here is derived from an EMBL/GenBank/DDBJ whole genome shotgun (WGS) entry which is preliminary data.</text>
</comment>
<proteinExistence type="predicted"/>